<proteinExistence type="predicted"/>
<accession>A0A4R1YSP1</accession>
<keyword evidence="2" id="KW-1185">Reference proteome</keyword>
<protein>
    <submittedName>
        <fullName evidence="1">Uncharacterized protein</fullName>
    </submittedName>
</protein>
<dbReference type="Proteomes" id="UP000295277">
    <property type="component" value="Unassembled WGS sequence"/>
</dbReference>
<gene>
    <name evidence="1" type="ORF">EV216_11511</name>
</gene>
<evidence type="ECO:0000313" key="2">
    <source>
        <dbReference type="Proteomes" id="UP000295277"/>
    </source>
</evidence>
<dbReference type="EMBL" id="SLVM01000015">
    <property type="protein sequence ID" value="TCM82648.1"/>
    <property type="molecule type" value="Genomic_DNA"/>
</dbReference>
<sequence length="57" mass="6527">MLDRWGVKDPPGMRELSCVKERSARCSVFAHSSDLHLVKPFGRFDNDLPTLLREAKL</sequence>
<organism evidence="1 2">
    <name type="scientific">Rhodovulum steppense</name>
    <dbReference type="NCBI Taxonomy" id="540251"/>
    <lineage>
        <taxon>Bacteria</taxon>
        <taxon>Pseudomonadati</taxon>
        <taxon>Pseudomonadota</taxon>
        <taxon>Alphaproteobacteria</taxon>
        <taxon>Rhodobacterales</taxon>
        <taxon>Paracoccaceae</taxon>
        <taxon>Rhodovulum</taxon>
    </lineage>
</organism>
<name>A0A4R1YSP1_9RHOB</name>
<dbReference type="AlphaFoldDB" id="A0A4R1YSP1"/>
<evidence type="ECO:0000313" key="1">
    <source>
        <dbReference type="EMBL" id="TCM82648.1"/>
    </source>
</evidence>
<comment type="caution">
    <text evidence="1">The sequence shown here is derived from an EMBL/GenBank/DDBJ whole genome shotgun (WGS) entry which is preliminary data.</text>
</comment>
<reference evidence="1 2" key="1">
    <citation type="submission" date="2019-03" db="EMBL/GenBank/DDBJ databases">
        <title>Genomic Encyclopedia of Type Strains, Phase IV (KMG-IV): sequencing the most valuable type-strain genomes for metagenomic binning, comparative biology and taxonomic classification.</title>
        <authorList>
            <person name="Goeker M."/>
        </authorList>
    </citation>
    <scope>NUCLEOTIDE SEQUENCE [LARGE SCALE GENOMIC DNA]</scope>
    <source>
        <strain evidence="1 2">DSM 21153</strain>
    </source>
</reference>